<feature type="domain" description="DUF7330" evidence="2">
    <location>
        <begin position="46"/>
        <end position="202"/>
    </location>
</feature>
<sequence length="219" mass="23691">MSTAPMSTASFQRSRSHSLDKSNAQLRADEDERILDRISYTDPMRHLRIDWPHSSIKGTFVIGARAPDLSPPAFDLPRDEITGPNSTSAEFSTRTCTINTTVVVLSGTDDAAPKSAAPLSLRTNPAHVNCHTSSGNIVIAIPHYVGKEPLHIRCETGSGNVCVGIPPSFNGLLSWNTEGGSFEVSPGLRERYMRLDSEPRKRHGTAKISADPSAPAWAT</sequence>
<dbReference type="Proteomes" id="UP001219933">
    <property type="component" value="Chromosome 2"/>
</dbReference>
<organism evidence="3 4">
    <name type="scientific">Malassezia cuniculi</name>
    <dbReference type="NCBI Taxonomy" id="948313"/>
    <lineage>
        <taxon>Eukaryota</taxon>
        <taxon>Fungi</taxon>
        <taxon>Dikarya</taxon>
        <taxon>Basidiomycota</taxon>
        <taxon>Ustilaginomycotina</taxon>
        <taxon>Malasseziomycetes</taxon>
        <taxon>Malasseziales</taxon>
        <taxon>Malasseziaceae</taxon>
        <taxon>Malassezia</taxon>
    </lineage>
</organism>
<evidence type="ECO:0000313" key="4">
    <source>
        <dbReference type="Proteomes" id="UP001219933"/>
    </source>
</evidence>
<evidence type="ECO:0000256" key="1">
    <source>
        <dbReference type="SAM" id="MobiDB-lite"/>
    </source>
</evidence>
<accession>A0AAF0EP82</accession>
<feature type="region of interest" description="Disordered" evidence="1">
    <location>
        <begin position="1"/>
        <end position="25"/>
    </location>
</feature>
<keyword evidence="4" id="KW-1185">Reference proteome</keyword>
<evidence type="ECO:0000259" key="2">
    <source>
        <dbReference type="Pfam" id="PF24016"/>
    </source>
</evidence>
<proteinExistence type="predicted"/>
<feature type="region of interest" description="Disordered" evidence="1">
    <location>
        <begin position="196"/>
        <end position="219"/>
    </location>
</feature>
<dbReference type="EMBL" id="CP119878">
    <property type="protein sequence ID" value="WFD34308.1"/>
    <property type="molecule type" value="Genomic_DNA"/>
</dbReference>
<name>A0AAF0EP82_9BASI</name>
<gene>
    <name evidence="3" type="ORF">MCUN1_001147</name>
</gene>
<reference evidence="3" key="1">
    <citation type="submission" date="2023-03" db="EMBL/GenBank/DDBJ databases">
        <title>Mating type loci evolution in Malassezia.</title>
        <authorList>
            <person name="Coelho M.A."/>
        </authorList>
    </citation>
    <scope>NUCLEOTIDE SEQUENCE</scope>
    <source>
        <strain evidence="3">CBS 11721</strain>
    </source>
</reference>
<feature type="compositionally biased region" description="Polar residues" evidence="1">
    <location>
        <begin position="1"/>
        <end position="13"/>
    </location>
</feature>
<feature type="non-terminal residue" evidence="3">
    <location>
        <position position="219"/>
    </location>
</feature>
<dbReference type="AlphaFoldDB" id="A0AAF0EP82"/>
<evidence type="ECO:0000313" key="3">
    <source>
        <dbReference type="EMBL" id="WFD34308.1"/>
    </source>
</evidence>
<dbReference type="Pfam" id="PF24016">
    <property type="entry name" value="DUF7330"/>
    <property type="match status" value="1"/>
</dbReference>
<dbReference type="InterPro" id="IPR055754">
    <property type="entry name" value="DUF7330"/>
</dbReference>
<protein>
    <recommendedName>
        <fullName evidence="2">DUF7330 domain-containing protein</fullName>
    </recommendedName>
</protein>